<name>A0A2T5J0U5_9GAMM</name>
<evidence type="ECO:0000313" key="5">
    <source>
        <dbReference type="Proteomes" id="UP000244223"/>
    </source>
</evidence>
<dbReference type="InterPro" id="IPR003140">
    <property type="entry name" value="PLipase/COase/thioEstase"/>
</dbReference>
<sequence>MMELHPIEINPATPATAAVIWLHGLGASGDDFVPIIPELKLPKTLAIRFIFPQAPQIAVTINGGYIMPAWYDITAMNLEREIDESQLLASSDAIKQLIDREVTRGIPSERIFLAGFSQGGAVAYHTALTYHRPLGGLLALSTYFATHKHIVIHPANQHLPIAIFHGIYDSVVNELLGNQALHYLRNQGYQPYYRSYEMEHEVCLEEVMDISNWLQARLK</sequence>
<dbReference type="SUPFAM" id="SSF53474">
    <property type="entry name" value="alpha/beta-Hydrolases"/>
    <property type="match status" value="1"/>
</dbReference>
<gene>
    <name evidence="4" type="ORF">C8N29_10454</name>
</gene>
<dbReference type="Pfam" id="PF02230">
    <property type="entry name" value="Abhydrolase_2"/>
    <property type="match status" value="1"/>
</dbReference>
<evidence type="ECO:0000259" key="3">
    <source>
        <dbReference type="Pfam" id="PF02230"/>
    </source>
</evidence>
<comment type="caution">
    <text evidence="4">The sequence shown here is derived from an EMBL/GenBank/DDBJ whole genome shotgun (WGS) entry which is preliminary data.</text>
</comment>
<dbReference type="EMBL" id="QAON01000004">
    <property type="protein sequence ID" value="PTQ90016.1"/>
    <property type="molecule type" value="Genomic_DNA"/>
</dbReference>
<dbReference type="Proteomes" id="UP000244223">
    <property type="component" value="Unassembled WGS sequence"/>
</dbReference>
<keyword evidence="2" id="KW-0378">Hydrolase</keyword>
<dbReference type="InterPro" id="IPR029058">
    <property type="entry name" value="AB_hydrolase_fold"/>
</dbReference>
<proteinExistence type="inferred from homology"/>
<keyword evidence="5" id="KW-1185">Reference proteome</keyword>
<dbReference type="RefSeq" id="WP_107865021.1">
    <property type="nucleotide sequence ID" value="NZ_QAON01000004.1"/>
</dbReference>
<dbReference type="OrthoDB" id="9795555at2"/>
<reference evidence="4 5" key="1">
    <citation type="submission" date="2018-04" db="EMBL/GenBank/DDBJ databases">
        <title>Genomic Encyclopedia of Archaeal and Bacterial Type Strains, Phase II (KMG-II): from individual species to whole genera.</title>
        <authorList>
            <person name="Goeker M."/>
        </authorList>
    </citation>
    <scope>NUCLEOTIDE SEQUENCE [LARGE SCALE GENOMIC DNA]</scope>
    <source>
        <strain evidence="4 5">DSM 5822</strain>
    </source>
</reference>
<protein>
    <submittedName>
        <fullName evidence="4">Phospholipase/carboxylesterase</fullName>
    </submittedName>
</protein>
<evidence type="ECO:0000256" key="1">
    <source>
        <dbReference type="ARBA" id="ARBA00006499"/>
    </source>
</evidence>
<feature type="domain" description="Phospholipase/carboxylesterase/thioesterase" evidence="3">
    <location>
        <begin position="9"/>
        <end position="216"/>
    </location>
</feature>
<dbReference type="PANTHER" id="PTHR10655">
    <property type="entry name" value="LYSOPHOSPHOLIPASE-RELATED"/>
    <property type="match status" value="1"/>
</dbReference>
<dbReference type="GO" id="GO:0016787">
    <property type="term" value="F:hydrolase activity"/>
    <property type="evidence" value="ECO:0007669"/>
    <property type="project" value="UniProtKB-KW"/>
</dbReference>
<dbReference type="PANTHER" id="PTHR10655:SF17">
    <property type="entry name" value="LYSOPHOSPHOLIPASE-LIKE PROTEIN 1"/>
    <property type="match status" value="1"/>
</dbReference>
<evidence type="ECO:0000313" key="4">
    <source>
        <dbReference type="EMBL" id="PTQ90016.1"/>
    </source>
</evidence>
<organism evidence="4 5">
    <name type="scientific">Agitococcus lubricus</name>
    <dbReference type="NCBI Taxonomy" id="1077255"/>
    <lineage>
        <taxon>Bacteria</taxon>
        <taxon>Pseudomonadati</taxon>
        <taxon>Pseudomonadota</taxon>
        <taxon>Gammaproteobacteria</taxon>
        <taxon>Moraxellales</taxon>
        <taxon>Moraxellaceae</taxon>
        <taxon>Agitococcus</taxon>
    </lineage>
</organism>
<evidence type="ECO:0000256" key="2">
    <source>
        <dbReference type="ARBA" id="ARBA00022801"/>
    </source>
</evidence>
<dbReference type="InterPro" id="IPR050565">
    <property type="entry name" value="LYPA1-2/EST-like"/>
</dbReference>
<comment type="similarity">
    <text evidence="1">Belongs to the AB hydrolase superfamily. AB hydrolase 2 family.</text>
</comment>
<dbReference type="Gene3D" id="3.40.50.1820">
    <property type="entry name" value="alpha/beta hydrolase"/>
    <property type="match status" value="1"/>
</dbReference>
<accession>A0A2T5J0U5</accession>
<dbReference type="AlphaFoldDB" id="A0A2T5J0U5"/>